<reference evidence="10" key="2">
    <citation type="journal article" date="2024" name="Environ. Microbiol.">
        <title>Genome analysis and description of Tunturibacter gen. nov. expands the diversity of Terriglobia in tundra soils.</title>
        <authorList>
            <person name="Messyasz A."/>
            <person name="Mannisto M.K."/>
            <person name="Kerkhof L.J."/>
            <person name="Haggblom M.M."/>
        </authorList>
    </citation>
    <scope>NUCLEOTIDE SEQUENCE</scope>
    <source>
        <strain evidence="10">X5P6</strain>
    </source>
</reference>
<dbReference type="AlphaFoldDB" id="A0AAU7ZSQ0"/>
<evidence type="ECO:0000256" key="2">
    <source>
        <dbReference type="ARBA" id="ARBA00008537"/>
    </source>
</evidence>
<feature type="transmembrane region" description="Helical" evidence="8">
    <location>
        <begin position="342"/>
        <end position="364"/>
    </location>
</feature>
<name>A0AAU7ZSQ0_9BACT</name>
<evidence type="ECO:0000259" key="9">
    <source>
        <dbReference type="PROSITE" id="PS50850"/>
    </source>
</evidence>
<feature type="transmembrane region" description="Helical" evidence="8">
    <location>
        <begin position="371"/>
        <end position="389"/>
    </location>
</feature>
<gene>
    <name evidence="10" type="ORF">RBB77_03425</name>
</gene>
<dbReference type="NCBIfam" id="TIGR00711">
    <property type="entry name" value="efflux_EmrB"/>
    <property type="match status" value="1"/>
</dbReference>
<dbReference type="EMBL" id="CP132942">
    <property type="protein sequence ID" value="XCB33955.1"/>
    <property type="molecule type" value="Genomic_DNA"/>
</dbReference>
<keyword evidence="4" id="KW-1003">Cell membrane</keyword>
<dbReference type="PROSITE" id="PS50850">
    <property type="entry name" value="MFS"/>
    <property type="match status" value="1"/>
</dbReference>
<evidence type="ECO:0000256" key="6">
    <source>
        <dbReference type="ARBA" id="ARBA00022989"/>
    </source>
</evidence>
<evidence type="ECO:0000256" key="4">
    <source>
        <dbReference type="ARBA" id="ARBA00022475"/>
    </source>
</evidence>
<dbReference type="Pfam" id="PF07690">
    <property type="entry name" value="MFS_1"/>
    <property type="match status" value="1"/>
</dbReference>
<dbReference type="InterPro" id="IPR020846">
    <property type="entry name" value="MFS_dom"/>
</dbReference>
<evidence type="ECO:0000256" key="3">
    <source>
        <dbReference type="ARBA" id="ARBA00022448"/>
    </source>
</evidence>
<feature type="transmembrane region" description="Helical" evidence="8">
    <location>
        <begin position="305"/>
        <end position="330"/>
    </location>
</feature>
<comment type="subcellular location">
    <subcellularLocation>
        <location evidence="1">Cell membrane</location>
        <topology evidence="1">Multi-pass membrane protein</topology>
    </subcellularLocation>
</comment>
<feature type="transmembrane region" description="Helical" evidence="8">
    <location>
        <begin position="104"/>
        <end position="127"/>
    </location>
</feature>
<dbReference type="InterPro" id="IPR036259">
    <property type="entry name" value="MFS_trans_sf"/>
</dbReference>
<dbReference type="SUPFAM" id="SSF103473">
    <property type="entry name" value="MFS general substrate transporter"/>
    <property type="match status" value="1"/>
</dbReference>
<evidence type="ECO:0000256" key="8">
    <source>
        <dbReference type="SAM" id="Phobius"/>
    </source>
</evidence>
<protein>
    <submittedName>
        <fullName evidence="10">DHA2 family efflux MFS transporter permease subunit</fullName>
    </submittedName>
</protein>
<feature type="transmembrane region" description="Helical" evidence="8">
    <location>
        <begin position="263"/>
        <end position="284"/>
    </location>
</feature>
<dbReference type="CDD" id="cd17503">
    <property type="entry name" value="MFS_LmrB_MDR_like"/>
    <property type="match status" value="1"/>
</dbReference>
<evidence type="ECO:0000256" key="1">
    <source>
        <dbReference type="ARBA" id="ARBA00004651"/>
    </source>
</evidence>
<dbReference type="PANTHER" id="PTHR42718:SF9">
    <property type="entry name" value="MAJOR FACILITATOR SUPERFAMILY MULTIDRUG TRANSPORTER MFSC"/>
    <property type="match status" value="1"/>
</dbReference>
<feature type="transmembrane region" description="Helical" evidence="8">
    <location>
        <begin position="76"/>
        <end position="97"/>
    </location>
</feature>
<proteinExistence type="inferred from homology"/>
<evidence type="ECO:0000256" key="7">
    <source>
        <dbReference type="ARBA" id="ARBA00023136"/>
    </source>
</evidence>
<dbReference type="KEGG" id="tpsc:RBB77_03425"/>
<reference evidence="10" key="1">
    <citation type="submission" date="2023-08" db="EMBL/GenBank/DDBJ databases">
        <authorList>
            <person name="Messyasz A."/>
            <person name="Mannisto M.K."/>
            <person name="Kerkhof L.J."/>
            <person name="Haggblom M."/>
        </authorList>
    </citation>
    <scope>NUCLEOTIDE SEQUENCE</scope>
    <source>
        <strain evidence="10">X5P6</strain>
    </source>
</reference>
<dbReference type="InterPro" id="IPR011701">
    <property type="entry name" value="MFS"/>
</dbReference>
<keyword evidence="7 8" id="KW-0472">Membrane</keyword>
<evidence type="ECO:0000256" key="5">
    <source>
        <dbReference type="ARBA" id="ARBA00022692"/>
    </source>
</evidence>
<dbReference type="RefSeq" id="WP_353064798.1">
    <property type="nucleotide sequence ID" value="NZ_CP132942.1"/>
</dbReference>
<feature type="transmembrane region" description="Helical" evidence="8">
    <location>
        <begin position="190"/>
        <end position="212"/>
    </location>
</feature>
<dbReference type="GO" id="GO:0005886">
    <property type="term" value="C:plasma membrane"/>
    <property type="evidence" value="ECO:0007669"/>
    <property type="project" value="UniProtKB-SubCell"/>
</dbReference>
<evidence type="ECO:0000313" key="10">
    <source>
        <dbReference type="EMBL" id="XCB33955.1"/>
    </source>
</evidence>
<feature type="transmembrane region" description="Helical" evidence="8">
    <location>
        <begin position="520"/>
        <end position="543"/>
    </location>
</feature>
<feature type="transmembrane region" description="Helical" evidence="8">
    <location>
        <begin position="395"/>
        <end position="416"/>
    </location>
</feature>
<organism evidence="10">
    <name type="scientific">Tunturiibacter psychrotolerans</name>
    <dbReference type="NCBI Taxonomy" id="3069686"/>
    <lineage>
        <taxon>Bacteria</taxon>
        <taxon>Pseudomonadati</taxon>
        <taxon>Acidobacteriota</taxon>
        <taxon>Terriglobia</taxon>
        <taxon>Terriglobales</taxon>
        <taxon>Acidobacteriaceae</taxon>
        <taxon>Tunturiibacter</taxon>
    </lineage>
</organism>
<keyword evidence="6 8" id="KW-1133">Transmembrane helix</keyword>
<comment type="similarity">
    <text evidence="2">Belongs to the major facilitator superfamily. EmrB family.</text>
</comment>
<dbReference type="PRINTS" id="PR01036">
    <property type="entry name" value="TCRTETB"/>
</dbReference>
<dbReference type="Gene3D" id="1.20.1250.20">
    <property type="entry name" value="MFS general substrate transporter like domains"/>
    <property type="match status" value="1"/>
</dbReference>
<feature type="transmembrane region" description="Helical" evidence="8">
    <location>
        <begin position="163"/>
        <end position="184"/>
    </location>
</feature>
<keyword evidence="5 8" id="KW-0812">Transmembrane</keyword>
<dbReference type="GO" id="GO:0022857">
    <property type="term" value="F:transmembrane transporter activity"/>
    <property type="evidence" value="ECO:0007669"/>
    <property type="project" value="InterPro"/>
</dbReference>
<feature type="domain" description="Major facilitator superfamily (MFS) profile" evidence="9">
    <location>
        <begin position="38"/>
        <end position="548"/>
    </location>
</feature>
<dbReference type="PANTHER" id="PTHR42718">
    <property type="entry name" value="MAJOR FACILITATOR SUPERFAMILY MULTIDRUG TRANSPORTER MFSC"/>
    <property type="match status" value="1"/>
</dbReference>
<dbReference type="Gene3D" id="1.20.1720.10">
    <property type="entry name" value="Multidrug resistance protein D"/>
    <property type="match status" value="1"/>
</dbReference>
<keyword evidence="3" id="KW-0813">Transport</keyword>
<accession>A0AAU7ZSQ0</accession>
<dbReference type="InterPro" id="IPR004638">
    <property type="entry name" value="EmrB-like"/>
</dbReference>
<sequence>MAATVVELPEAQLSEAHKPEHHPTVDQPWRPRINPWIVAMTVTLATFMEVLDSSIANVALPHIAGGLGATQDEATWVLTAYLVANAIILPAGAYMTTFIGRKKFYMICVALFGISSALCGFAPSLPILIFCRILQGVGGGGLAPSEQAILADTFPPEKRGQAFAMYGLAVVCAPAIGPTLGGYITDNFDWRWIFFLNVPICLISLFLTSRIVEDPPWVKKQVEQSQKGGIKLDFLGFGLLGLTFGSLEFILDKGQEDDWFSSGLITFFTVAMVVAFVSMIWWELKQLRDGHRPILNLTLFKRRNFSISFLLMFVLGFSLYGTTILIPQFVQTLLGYTAELAGLVLSPAGLMMMCMMPVVGILVGKVDPRKLIGYGFVMLTLSLITMHTLNLGVSYGYLVFVRCFQASGLAFLFIPINTIAYIGVKQSENNDVSGLTNLARNIGGSVGTAFVATMLTRRTANHETHMVRNLTSGNQAFMNRVAKLKGMFGGHTSGNPMTGTGSHTAQAYLYNELHRQAAMLAYLDIIQYMAVFCACMLPLLFFIPRPPKHASPSAGH</sequence>